<gene>
    <name evidence="2" type="ORF">TNCT_435361</name>
</gene>
<proteinExistence type="predicted"/>
<sequence>MLMIKIFIPDKVLALSNSSVALHPQESRELTTEAIWMIFVILLFLLFAAIGTAITIFEYFVKHRRKRHSFSKVCENEKFTRNSAPSYKEIENLRNSP</sequence>
<organism evidence="2 3">
    <name type="scientific">Trichonephila clavata</name>
    <name type="common">Joro spider</name>
    <name type="synonym">Nephila clavata</name>
    <dbReference type="NCBI Taxonomy" id="2740835"/>
    <lineage>
        <taxon>Eukaryota</taxon>
        <taxon>Metazoa</taxon>
        <taxon>Ecdysozoa</taxon>
        <taxon>Arthropoda</taxon>
        <taxon>Chelicerata</taxon>
        <taxon>Arachnida</taxon>
        <taxon>Araneae</taxon>
        <taxon>Araneomorphae</taxon>
        <taxon>Entelegynae</taxon>
        <taxon>Araneoidea</taxon>
        <taxon>Nephilidae</taxon>
        <taxon>Trichonephila</taxon>
    </lineage>
</organism>
<protein>
    <submittedName>
        <fullName evidence="2">Uncharacterized protein</fullName>
    </submittedName>
</protein>
<accession>A0A8X6JHZ4</accession>
<comment type="caution">
    <text evidence="2">The sequence shown here is derived from an EMBL/GenBank/DDBJ whole genome shotgun (WGS) entry which is preliminary data.</text>
</comment>
<feature type="transmembrane region" description="Helical" evidence="1">
    <location>
        <begin position="34"/>
        <end position="61"/>
    </location>
</feature>
<dbReference type="EMBL" id="BMAO01006255">
    <property type="protein sequence ID" value="GFR07296.1"/>
    <property type="molecule type" value="Genomic_DNA"/>
</dbReference>
<keyword evidence="1" id="KW-0472">Membrane</keyword>
<dbReference type="AlphaFoldDB" id="A0A8X6JHZ4"/>
<keyword evidence="1" id="KW-1133">Transmembrane helix</keyword>
<evidence type="ECO:0000256" key="1">
    <source>
        <dbReference type="SAM" id="Phobius"/>
    </source>
</evidence>
<evidence type="ECO:0000313" key="3">
    <source>
        <dbReference type="Proteomes" id="UP000887116"/>
    </source>
</evidence>
<dbReference type="Proteomes" id="UP000887116">
    <property type="component" value="Unassembled WGS sequence"/>
</dbReference>
<evidence type="ECO:0000313" key="2">
    <source>
        <dbReference type="EMBL" id="GFR07296.1"/>
    </source>
</evidence>
<keyword evidence="1" id="KW-0812">Transmembrane</keyword>
<keyword evidence="3" id="KW-1185">Reference proteome</keyword>
<reference evidence="2" key="1">
    <citation type="submission" date="2020-07" db="EMBL/GenBank/DDBJ databases">
        <title>Multicomponent nature underlies the extraordinary mechanical properties of spider dragline silk.</title>
        <authorList>
            <person name="Kono N."/>
            <person name="Nakamura H."/>
            <person name="Mori M."/>
            <person name="Yoshida Y."/>
            <person name="Ohtoshi R."/>
            <person name="Malay A.D."/>
            <person name="Moran D.A.P."/>
            <person name="Tomita M."/>
            <person name="Numata K."/>
            <person name="Arakawa K."/>
        </authorList>
    </citation>
    <scope>NUCLEOTIDE SEQUENCE</scope>
</reference>
<name>A0A8X6JHZ4_TRICU</name>